<sequence precursor="true">MTASLLLLALILPTAAEDGPANVGADRPFADFDAASAWVGTTGGGVFRDRVRPQPIEGTPDFWYRIETGPGTAEFLLVRPADGVREPAFDHAAVAAALSRRGGERVRPDALPFRSVTFPDGPDGPVRFRARGARWEIDGTEVRRIDEPGDAVERGSYGVEFLNRPRPSRSGSETNVTFVNRTAGPIALFWLNDGQETGYGQIPAGERRGQHTYAGHVWRVRDAAGESLAVVVGTEQDGVAVIDGPMAGSDPESPPAAPERASPPPIRLRDGNVFLTATGRRLTDADAKPVPEGYRKILYRGPVLTSPDGRTVAVQRAVVAPVREITLTPDGAEPIRLDYPKPGDLRDQSTPVFFDAATGERVDVPTERLPDQFSLGRWRWSADGEELFFLHNPRGHRFLQILAANRETGAVRVVVDEQSDTFVDYSQKTELHWLPVTDGEPETLLWASERSGWNHLYRIDAKSGAVLNAVTAGEWVVRRVEKIEDGRVWFTALGVVPGQDPYYEHLCRANLDGSGFVTLTSDDAKPGDGTHEWEFLSDGAYLLDRFSRVDLPPVTVLRDAETGALHCELERADAAARLATGWRPPVRFSAKGRDGATDIHGTVTFPPGFDPDAAERGTVPILDNVYAGPHGAFAPKAWGDARHVRELAALGFAVVQCDGMGTNWRSRAFHDVCWRDLADSGFPDRVRFIRALAGAYPALDRERVGIYGGSAGGQSALRALLSHGDLYKAAAADCGCHDNRVDKLWWNEAWLGRLGPHYDDSSNVRDAARLQGDLLLTLGGMDRNVDPACTLETAAALEAAGKEFTLKIYPEGGHGVGERDDARRLRAEFFRQTLGRR</sequence>
<dbReference type="SUPFAM" id="SSF49468">
    <property type="entry name" value="VHL"/>
    <property type="match status" value="1"/>
</dbReference>
<dbReference type="InterPro" id="IPR002469">
    <property type="entry name" value="Peptidase_S9B_N"/>
</dbReference>
<dbReference type="EC" id="3.4.14.12" evidence="6"/>
<dbReference type="InterPro" id="IPR024053">
    <property type="entry name" value="VHL_beta_dom"/>
</dbReference>
<proteinExistence type="predicted"/>
<evidence type="ECO:0000256" key="2">
    <source>
        <dbReference type="SAM" id="SignalP"/>
    </source>
</evidence>
<feature type="chain" id="PRO_5021796176" evidence="2">
    <location>
        <begin position="17"/>
        <end position="837"/>
    </location>
</feature>
<feature type="signal peptide" evidence="2">
    <location>
        <begin position="1"/>
        <end position="16"/>
    </location>
</feature>
<dbReference type="Pfam" id="PF00326">
    <property type="entry name" value="Peptidase_S9"/>
    <property type="match status" value="1"/>
</dbReference>
<dbReference type="EMBL" id="CP036265">
    <property type="protein sequence ID" value="QDT17948.1"/>
    <property type="molecule type" value="Genomic_DNA"/>
</dbReference>
<feature type="domain" description="Peptidase S9 prolyl oligopeptidase catalytic" evidence="3">
    <location>
        <begin position="647"/>
        <end position="835"/>
    </location>
</feature>
<dbReference type="RefSeq" id="WP_145360938.1">
    <property type="nucleotide sequence ID" value="NZ_CP036265.1"/>
</dbReference>
<dbReference type="InterPro" id="IPR029058">
    <property type="entry name" value="AB_hydrolase_fold"/>
</dbReference>
<evidence type="ECO:0000313" key="7">
    <source>
        <dbReference type="Proteomes" id="UP000318741"/>
    </source>
</evidence>
<feature type="domain" description="von Hippel-Lindau disease tumour suppressor beta" evidence="5">
    <location>
        <begin position="170"/>
        <end position="228"/>
    </location>
</feature>
<dbReference type="PANTHER" id="PTHR11731">
    <property type="entry name" value="PROTEASE FAMILY S9B,C DIPEPTIDYL-PEPTIDASE IV-RELATED"/>
    <property type="match status" value="1"/>
</dbReference>
<reference evidence="6 7" key="1">
    <citation type="submission" date="2019-02" db="EMBL/GenBank/DDBJ databases">
        <title>Deep-cultivation of Planctomycetes and their phenomic and genomic characterization uncovers novel biology.</title>
        <authorList>
            <person name="Wiegand S."/>
            <person name="Jogler M."/>
            <person name="Boedeker C."/>
            <person name="Pinto D."/>
            <person name="Vollmers J."/>
            <person name="Rivas-Marin E."/>
            <person name="Kohn T."/>
            <person name="Peeters S.H."/>
            <person name="Heuer A."/>
            <person name="Rast P."/>
            <person name="Oberbeckmann S."/>
            <person name="Bunk B."/>
            <person name="Jeske O."/>
            <person name="Meyerdierks A."/>
            <person name="Storesund J.E."/>
            <person name="Kallscheuer N."/>
            <person name="Luecker S."/>
            <person name="Lage O.M."/>
            <person name="Pohl T."/>
            <person name="Merkel B.J."/>
            <person name="Hornburger P."/>
            <person name="Mueller R.-W."/>
            <person name="Bruemmer F."/>
            <person name="Labrenz M."/>
            <person name="Spormann A.M."/>
            <person name="Op den Camp H."/>
            <person name="Overmann J."/>
            <person name="Amann R."/>
            <person name="Jetten M.S.M."/>
            <person name="Mascher T."/>
            <person name="Medema M.H."/>
            <person name="Devos D.P."/>
            <person name="Kaster A.-K."/>
            <person name="Ovreas L."/>
            <person name="Rohde M."/>
            <person name="Galperin M.Y."/>
            <person name="Jogler C."/>
        </authorList>
    </citation>
    <scope>NUCLEOTIDE SEQUENCE [LARGE SCALE GENOMIC DNA]</scope>
    <source>
        <strain evidence="6 7">CA12</strain>
    </source>
</reference>
<dbReference type="InterPro" id="IPR036208">
    <property type="entry name" value="VHL_sf"/>
</dbReference>
<evidence type="ECO:0000259" key="4">
    <source>
        <dbReference type="Pfam" id="PF00930"/>
    </source>
</evidence>
<feature type="compositionally biased region" description="Pro residues" evidence="1">
    <location>
        <begin position="252"/>
        <end position="266"/>
    </location>
</feature>
<gene>
    <name evidence="6" type="primary">ptpA_3</name>
    <name evidence="6" type="ORF">CA12_40860</name>
</gene>
<keyword evidence="7" id="KW-1185">Reference proteome</keyword>
<dbReference type="Gene3D" id="3.40.50.1820">
    <property type="entry name" value="alpha/beta hydrolase"/>
    <property type="match status" value="1"/>
</dbReference>
<dbReference type="Gene3D" id="2.60.40.780">
    <property type="entry name" value="von Hippel-Lindau disease tumour suppressor, beta domain"/>
    <property type="match status" value="1"/>
</dbReference>
<dbReference type="InterPro" id="IPR050278">
    <property type="entry name" value="Serine_Prot_S9B/DPPIV"/>
</dbReference>
<evidence type="ECO:0000256" key="1">
    <source>
        <dbReference type="SAM" id="MobiDB-lite"/>
    </source>
</evidence>
<dbReference type="KEGG" id="acaf:CA12_40860"/>
<dbReference type="OrthoDB" id="9812921at2"/>
<organism evidence="6 7">
    <name type="scientific">Alienimonas californiensis</name>
    <dbReference type="NCBI Taxonomy" id="2527989"/>
    <lineage>
        <taxon>Bacteria</taxon>
        <taxon>Pseudomonadati</taxon>
        <taxon>Planctomycetota</taxon>
        <taxon>Planctomycetia</taxon>
        <taxon>Planctomycetales</taxon>
        <taxon>Planctomycetaceae</taxon>
        <taxon>Alienimonas</taxon>
    </lineage>
</organism>
<dbReference type="SUPFAM" id="SSF82171">
    <property type="entry name" value="DPP6 N-terminal domain-like"/>
    <property type="match status" value="1"/>
</dbReference>
<keyword evidence="6" id="KW-0378">Hydrolase</keyword>
<dbReference type="Pfam" id="PF00930">
    <property type="entry name" value="DPPIV_N"/>
    <property type="match status" value="1"/>
</dbReference>
<dbReference type="InterPro" id="IPR001375">
    <property type="entry name" value="Peptidase_S9_cat"/>
</dbReference>
<dbReference type="Pfam" id="PF01847">
    <property type="entry name" value="VHL"/>
    <property type="match status" value="1"/>
</dbReference>
<evidence type="ECO:0000313" key="6">
    <source>
        <dbReference type="EMBL" id="QDT17948.1"/>
    </source>
</evidence>
<keyword evidence="2" id="KW-0732">Signal</keyword>
<name>A0A517PEZ9_9PLAN</name>
<dbReference type="Gene3D" id="2.140.10.30">
    <property type="entry name" value="Dipeptidylpeptidase IV, N-terminal domain"/>
    <property type="match status" value="1"/>
</dbReference>
<evidence type="ECO:0000259" key="5">
    <source>
        <dbReference type="Pfam" id="PF01847"/>
    </source>
</evidence>
<dbReference type="InterPro" id="IPR037140">
    <property type="entry name" value="VHL_beta_dom_sf"/>
</dbReference>
<feature type="domain" description="Dipeptidylpeptidase IV N-terminal" evidence="4">
    <location>
        <begin position="306"/>
        <end position="553"/>
    </location>
</feature>
<dbReference type="AlphaFoldDB" id="A0A517PEZ9"/>
<dbReference type="GO" id="GO:0008236">
    <property type="term" value="F:serine-type peptidase activity"/>
    <property type="evidence" value="ECO:0007669"/>
    <property type="project" value="InterPro"/>
</dbReference>
<feature type="region of interest" description="Disordered" evidence="1">
    <location>
        <begin position="244"/>
        <end position="270"/>
    </location>
</feature>
<dbReference type="Proteomes" id="UP000318741">
    <property type="component" value="Chromosome"/>
</dbReference>
<accession>A0A517PEZ9</accession>
<evidence type="ECO:0000259" key="3">
    <source>
        <dbReference type="Pfam" id="PF00326"/>
    </source>
</evidence>
<dbReference type="SUPFAM" id="SSF53474">
    <property type="entry name" value="alpha/beta-Hydrolases"/>
    <property type="match status" value="1"/>
</dbReference>
<dbReference type="GO" id="GO:0006508">
    <property type="term" value="P:proteolysis"/>
    <property type="evidence" value="ECO:0007669"/>
    <property type="project" value="InterPro"/>
</dbReference>
<dbReference type="PANTHER" id="PTHR11731:SF118">
    <property type="entry name" value="BLR1971 PROTEIN"/>
    <property type="match status" value="1"/>
</dbReference>
<protein>
    <submittedName>
        <fullName evidence="6">Prolyl tripeptidyl peptidase</fullName>
        <ecNumber evidence="6">3.4.14.12</ecNumber>
    </submittedName>
</protein>